<evidence type="ECO:0000256" key="7">
    <source>
        <dbReference type="ARBA" id="ARBA00022723"/>
    </source>
</evidence>
<dbReference type="CDD" id="cd04860">
    <property type="entry name" value="AE_Prim_S"/>
    <property type="match status" value="1"/>
</dbReference>
<evidence type="ECO:0000256" key="8">
    <source>
        <dbReference type="ARBA" id="ARBA00023163"/>
    </source>
</evidence>
<dbReference type="EMBL" id="HBKO01011465">
    <property type="protein sequence ID" value="CAE2204489.1"/>
    <property type="molecule type" value="Transcribed_RNA"/>
</dbReference>
<dbReference type="Gene3D" id="3.90.920.10">
    <property type="entry name" value="DNA primase, PRIM domain"/>
    <property type="match status" value="1"/>
</dbReference>
<dbReference type="InterPro" id="IPR014052">
    <property type="entry name" value="DNA_primase_ssu_euk/arc"/>
</dbReference>
<accession>A0A6T7Y666</accession>
<protein>
    <recommendedName>
        <fullName evidence="9">DNA primase</fullName>
        <ecNumber evidence="9">2.7.7.-</ecNumber>
    </recommendedName>
</protein>
<dbReference type="AlphaFoldDB" id="A0A6T7Y666"/>
<keyword evidence="6 9" id="KW-0235">DNA replication</keyword>
<evidence type="ECO:0000256" key="10">
    <source>
        <dbReference type="SAM" id="MobiDB-lite"/>
    </source>
</evidence>
<feature type="compositionally biased region" description="Acidic residues" evidence="10">
    <location>
        <begin position="18"/>
        <end position="28"/>
    </location>
</feature>
<comment type="similarity">
    <text evidence="1 9">Belongs to the eukaryotic-type primase small subunit family.</text>
</comment>
<evidence type="ECO:0000256" key="6">
    <source>
        <dbReference type="ARBA" id="ARBA00022705"/>
    </source>
</evidence>
<feature type="region of interest" description="Disordered" evidence="10">
    <location>
        <begin position="1"/>
        <end position="38"/>
    </location>
</feature>
<evidence type="ECO:0000256" key="3">
    <source>
        <dbReference type="ARBA" id="ARBA00022515"/>
    </source>
</evidence>
<gene>
    <name evidence="11" type="ORF">CPOL0286_LOCUS5095</name>
</gene>
<dbReference type="EC" id="2.7.7.-" evidence="9"/>
<keyword evidence="7" id="KW-0479">Metal-binding</keyword>
<dbReference type="NCBIfam" id="TIGR00335">
    <property type="entry name" value="primase_sml"/>
    <property type="match status" value="1"/>
</dbReference>
<dbReference type="InterPro" id="IPR002755">
    <property type="entry name" value="DNA_primase_S"/>
</dbReference>
<evidence type="ECO:0000256" key="1">
    <source>
        <dbReference type="ARBA" id="ARBA00009762"/>
    </source>
</evidence>
<dbReference type="GO" id="GO:0003899">
    <property type="term" value="F:DNA-directed RNA polymerase activity"/>
    <property type="evidence" value="ECO:0007669"/>
    <property type="project" value="InterPro"/>
</dbReference>
<keyword evidence="5" id="KW-0548">Nucleotidyltransferase</keyword>
<evidence type="ECO:0000313" key="11">
    <source>
        <dbReference type="EMBL" id="CAE2204489.1"/>
    </source>
</evidence>
<sequence length="451" mass="50938">MSAAVESSAKKQKRVIVDESEPMEEDEVVAPPPSSAPITNVQQEFSEELLRMYYGRIFPANLMCRWLSYGTQHDEVASQNLLPKREFSFTTGDDVYIRYLSYDNVAAFKKDLVSKLPFKIDIGAIFSAAPRDHKKFKVFEPAQREFIIDIDLTDYDFLDVDVKRLETCDRCWPLMALAMKVLSRALTDDFGFEHLLWVYSGRRGIHCWVCDPRARAMSNEVRSAVADFLGPKLNAATGRLAISIPMHPSLLAAYNEHCEPFFLKKILPSAPDGFGILDTEAGEAKLLDMLGDEAVTVKDHMAADWRKSDYSGRDKWERLQKYVKSKAPKLSSVLVEIVFSYTYPRLDVNVSKGMNHLLKSPWCVHPKTGRVCVPVQPGQEDAFDPSAVPTLRTIEVDLNQDAPSAEGQSLKDISRTRLSAYESTFDDFLKRLEHSIRGDKARASKASSMDF</sequence>
<dbReference type="GO" id="GO:0046872">
    <property type="term" value="F:metal ion binding"/>
    <property type="evidence" value="ECO:0007669"/>
    <property type="project" value="UniProtKB-KW"/>
</dbReference>
<proteinExistence type="inferred from homology"/>
<name>A0A6T7Y666_9EUKA</name>
<dbReference type="PANTHER" id="PTHR10536">
    <property type="entry name" value="DNA PRIMASE SMALL SUBUNIT"/>
    <property type="match status" value="1"/>
</dbReference>
<dbReference type="GO" id="GO:0005658">
    <property type="term" value="C:alpha DNA polymerase:primase complex"/>
    <property type="evidence" value="ECO:0007669"/>
    <property type="project" value="UniProtKB-ARBA"/>
</dbReference>
<evidence type="ECO:0000256" key="2">
    <source>
        <dbReference type="ARBA" id="ARBA00022478"/>
    </source>
</evidence>
<keyword evidence="4 9" id="KW-0808">Transferase</keyword>
<dbReference type="GO" id="GO:0006269">
    <property type="term" value="P:DNA replication, synthesis of primer"/>
    <property type="evidence" value="ECO:0007669"/>
    <property type="project" value="UniProtKB-KW"/>
</dbReference>
<organism evidence="11">
    <name type="scientific">Prymnesium polylepis</name>
    <dbReference type="NCBI Taxonomy" id="72548"/>
    <lineage>
        <taxon>Eukaryota</taxon>
        <taxon>Haptista</taxon>
        <taxon>Haptophyta</taxon>
        <taxon>Prymnesiophyceae</taxon>
        <taxon>Prymnesiales</taxon>
        <taxon>Prymnesiaceae</taxon>
        <taxon>Prymnesium</taxon>
    </lineage>
</organism>
<keyword evidence="8" id="KW-0804">Transcription</keyword>
<dbReference type="Pfam" id="PF01896">
    <property type="entry name" value="DNA_primase_S"/>
    <property type="match status" value="1"/>
</dbReference>
<dbReference type="SUPFAM" id="SSF56747">
    <property type="entry name" value="Prim-pol domain"/>
    <property type="match status" value="1"/>
</dbReference>
<reference evidence="11" key="1">
    <citation type="submission" date="2021-01" db="EMBL/GenBank/DDBJ databases">
        <authorList>
            <person name="Corre E."/>
            <person name="Pelletier E."/>
            <person name="Niang G."/>
            <person name="Scheremetjew M."/>
            <person name="Finn R."/>
            <person name="Kale V."/>
            <person name="Holt S."/>
            <person name="Cochrane G."/>
            <person name="Meng A."/>
            <person name="Brown T."/>
            <person name="Cohen L."/>
        </authorList>
    </citation>
    <scope>NUCLEOTIDE SEQUENCE</scope>
    <source>
        <strain evidence="11">UIO037</strain>
    </source>
</reference>
<evidence type="ECO:0000256" key="4">
    <source>
        <dbReference type="ARBA" id="ARBA00022679"/>
    </source>
</evidence>
<keyword evidence="3 9" id="KW-0639">Primosome</keyword>
<evidence type="ECO:0000256" key="9">
    <source>
        <dbReference type="RuleBase" id="RU003514"/>
    </source>
</evidence>
<keyword evidence="2 9" id="KW-0240">DNA-directed RNA polymerase</keyword>
<evidence type="ECO:0000256" key="5">
    <source>
        <dbReference type="ARBA" id="ARBA00022695"/>
    </source>
</evidence>